<dbReference type="GeneID" id="99505463"/>
<reference evidence="1 2" key="1">
    <citation type="submission" date="2018-08" db="EMBL/GenBank/DDBJ databases">
        <title>Draft genome sequence of Pseudoalteromonas donghaensis HJ51.</title>
        <authorList>
            <person name="Oh J."/>
            <person name="Roh D."/>
        </authorList>
    </citation>
    <scope>NUCLEOTIDE SEQUENCE [LARGE SCALE GENOMIC DNA]</scope>
    <source>
        <strain evidence="1 2">HJ51</strain>
    </source>
</reference>
<organism evidence="1 2">
    <name type="scientific">Pseudoalteromonas lipolytica</name>
    <dbReference type="NCBI Taxonomy" id="570156"/>
    <lineage>
        <taxon>Bacteria</taxon>
        <taxon>Pseudomonadati</taxon>
        <taxon>Pseudomonadota</taxon>
        <taxon>Gammaproteobacteria</taxon>
        <taxon>Alteromonadales</taxon>
        <taxon>Pseudoalteromonadaceae</taxon>
        <taxon>Pseudoalteromonas</taxon>
    </lineage>
</organism>
<name>A0AAD0WCH0_9GAMM</name>
<sequence length="67" mass="7194">MSKQTETQSTKPAHEKGVVITQPKVSRAMAIANNVNKVLSSNKAARTELAGAFNLKDGELIKVEVKS</sequence>
<dbReference type="RefSeq" id="WP_118844303.1">
    <property type="nucleotide sequence ID" value="NZ_CP032090.1"/>
</dbReference>
<evidence type="ECO:0000313" key="2">
    <source>
        <dbReference type="Proteomes" id="UP000264605"/>
    </source>
</evidence>
<dbReference type="KEGG" id="pdj:D0907_08330"/>
<protein>
    <submittedName>
        <fullName evidence="1">Uncharacterized protein</fullName>
    </submittedName>
</protein>
<dbReference type="EMBL" id="CP032090">
    <property type="protein sequence ID" value="AXV65275.1"/>
    <property type="molecule type" value="Genomic_DNA"/>
</dbReference>
<proteinExistence type="predicted"/>
<evidence type="ECO:0000313" key="1">
    <source>
        <dbReference type="EMBL" id="AXV65275.1"/>
    </source>
</evidence>
<dbReference type="Proteomes" id="UP000264605">
    <property type="component" value="Chromosome"/>
</dbReference>
<accession>A0AAD0WCH0</accession>
<gene>
    <name evidence="1" type="ORF">D0907_08330</name>
</gene>
<dbReference type="AlphaFoldDB" id="A0AAD0WCH0"/>